<evidence type="ECO:0000313" key="1">
    <source>
        <dbReference type="EMBL" id="CAF1084630.1"/>
    </source>
</evidence>
<keyword evidence="2" id="KW-1185">Reference proteome</keyword>
<dbReference type="OrthoDB" id="10473115at2759"/>
<evidence type="ECO:0000313" key="2">
    <source>
        <dbReference type="Proteomes" id="UP000663879"/>
    </source>
</evidence>
<accession>A0A814MYV5</accession>
<dbReference type="EMBL" id="CAJNOC010006728">
    <property type="protein sequence ID" value="CAF1084630.1"/>
    <property type="molecule type" value="Genomic_DNA"/>
</dbReference>
<reference evidence="1" key="1">
    <citation type="submission" date="2021-02" db="EMBL/GenBank/DDBJ databases">
        <authorList>
            <person name="Nowell W R."/>
        </authorList>
    </citation>
    <scope>NUCLEOTIDE SEQUENCE</scope>
    <source>
        <strain evidence="1">Ploen Becks lab</strain>
    </source>
</reference>
<dbReference type="Proteomes" id="UP000663879">
    <property type="component" value="Unassembled WGS sequence"/>
</dbReference>
<dbReference type="AlphaFoldDB" id="A0A814MYV5"/>
<name>A0A814MYV5_9BILA</name>
<gene>
    <name evidence="1" type="ORF">OXX778_LOCUS20363</name>
</gene>
<protein>
    <submittedName>
        <fullName evidence="1">Uncharacterized protein</fullName>
    </submittedName>
</protein>
<organism evidence="1 2">
    <name type="scientific">Brachionus calyciflorus</name>
    <dbReference type="NCBI Taxonomy" id="104777"/>
    <lineage>
        <taxon>Eukaryota</taxon>
        <taxon>Metazoa</taxon>
        <taxon>Spiralia</taxon>
        <taxon>Gnathifera</taxon>
        <taxon>Rotifera</taxon>
        <taxon>Eurotatoria</taxon>
        <taxon>Monogononta</taxon>
        <taxon>Pseudotrocha</taxon>
        <taxon>Ploima</taxon>
        <taxon>Brachionidae</taxon>
        <taxon>Brachionus</taxon>
    </lineage>
</organism>
<comment type="caution">
    <text evidence="1">The sequence shown here is derived from an EMBL/GenBank/DDBJ whole genome shotgun (WGS) entry which is preliminary data.</text>
</comment>
<proteinExistence type="predicted"/>
<sequence>MTSTESILENDLIDLKYLNEFLTYFFQYYDAKTSRLILNKEIIKNFKQFHEISYKKIRLLNTLDSLTLKNFLYVLIDVFFYIEMYYLNNRTDPLETKPFYDYLKLILKEDFGVNDRLIPISDLYDLLNMEIKVNNKLRSKNDVVNVKAKKNEEIIIDVGDMDEKMDRVVQPRTTTLIQDPKFTMTQNLAPVNYKHEYPKFFYSHSKLNYPYSGFHHQQHHHLHHNGYANSMNNLNAYYNGFYNMLPFVK</sequence>